<proteinExistence type="predicted"/>
<keyword evidence="4" id="KW-0170">Cobalt</keyword>
<dbReference type="Gene3D" id="3.20.70.20">
    <property type="match status" value="1"/>
</dbReference>
<name>A0A0F9D9X7_9ZZZZ</name>
<dbReference type="InterPro" id="IPR050862">
    <property type="entry name" value="RdRp_reductase_class-2"/>
</dbReference>
<evidence type="ECO:0000313" key="6">
    <source>
        <dbReference type="EMBL" id="KKL58488.1"/>
    </source>
</evidence>
<comment type="cofactor">
    <cofactor evidence="1">
        <name>adenosylcob(III)alamin</name>
        <dbReference type="ChEBI" id="CHEBI:18408"/>
    </cofactor>
</comment>
<dbReference type="PANTHER" id="PTHR43371">
    <property type="entry name" value="VITAMIN B12-DEPENDENT RIBONUCLEOTIDE REDUCTASE"/>
    <property type="match status" value="1"/>
</dbReference>
<dbReference type="InterPro" id="IPR000788">
    <property type="entry name" value="RNR_lg_C"/>
</dbReference>
<dbReference type="SUPFAM" id="SSF51998">
    <property type="entry name" value="PFL-like glycyl radical enzymes"/>
    <property type="match status" value="1"/>
</dbReference>
<dbReference type="AlphaFoldDB" id="A0A0F9D9X7"/>
<evidence type="ECO:0000259" key="5">
    <source>
        <dbReference type="Pfam" id="PF02867"/>
    </source>
</evidence>
<feature type="non-terminal residue" evidence="6">
    <location>
        <position position="1"/>
    </location>
</feature>
<evidence type="ECO:0000256" key="4">
    <source>
        <dbReference type="ARBA" id="ARBA00023285"/>
    </source>
</evidence>
<feature type="domain" description="Ribonucleotide reductase large subunit C-terminal" evidence="5">
    <location>
        <begin position="18"/>
        <end position="458"/>
    </location>
</feature>
<feature type="non-terminal residue" evidence="6">
    <location>
        <position position="613"/>
    </location>
</feature>
<dbReference type="GO" id="GO:0031419">
    <property type="term" value="F:cobalamin binding"/>
    <property type="evidence" value="ECO:0007669"/>
    <property type="project" value="UniProtKB-KW"/>
</dbReference>
<gene>
    <name evidence="6" type="ORF">LCGC14_2224870</name>
</gene>
<dbReference type="PRINTS" id="PR01183">
    <property type="entry name" value="RIBORDTASEM1"/>
</dbReference>
<organism evidence="6">
    <name type="scientific">marine sediment metagenome</name>
    <dbReference type="NCBI Taxonomy" id="412755"/>
    <lineage>
        <taxon>unclassified sequences</taxon>
        <taxon>metagenomes</taxon>
        <taxon>ecological metagenomes</taxon>
    </lineage>
</organism>
<evidence type="ECO:0000256" key="2">
    <source>
        <dbReference type="ARBA" id="ARBA00022628"/>
    </source>
</evidence>
<dbReference type="EMBL" id="LAZR01029807">
    <property type="protein sequence ID" value="KKL58488.1"/>
    <property type="molecule type" value="Genomic_DNA"/>
</dbReference>
<sequence length="613" mass="69465">VVTNENAFKQWQWLNPYSWQTFNVSVALSDDFMRQVKRESPRPWKLQWQGEDWPLWDYKAVLKNPLPNGDVIEDEISITVCAPDKEVALHEALNEIPFRNKESVGLTFENGPYHLTAYEWFEKICTNAWEDGCPGIFFIDKARAYHNGEYFNQLDATNPCAEQILPQWSVCCLSSIVLPEFVTEEGDIAWDDLKEAVSVLVRSLNWITVLNETGVEQIDYSTLNERRIGLGTIGMHELLIRVSARKGEDYLYSSAEGRAAAKKILKFIKYTAYESSIELAKEIGPFPAFDYDGFVESKFIQQLIKERPDLGEAMKEYGIANVTILTQAPTGTTGTATGYSSGCEPYFSMAYIRNSNVGSYMDGCPSFRTWLDDKGIDFADYDYSLRELRRRFKRVPKYFEEAQDISWEDHLAMQAVFAEQVDSSVSKTINLPSDATVEDIMDAYTTAYDLNIKSTAVYRDGSKAQILETLKNSQKSSKNRPQTVMTVQSPVRGEELPCDIHTLQVKGEKWKVLVGLLHDKPYETFCFPEEQIEIPASKTEGIMVRAAQGRYDLCIGKGDNKYVIKNIASLLLNDEHRMVTRLLSANLRHGTPLSAVVSQLSKCEGDITAFSKA</sequence>
<comment type="caution">
    <text evidence="6">The sequence shown here is derived from an EMBL/GenBank/DDBJ whole genome shotgun (WGS) entry which is preliminary data.</text>
</comment>
<evidence type="ECO:0000256" key="1">
    <source>
        <dbReference type="ARBA" id="ARBA00001922"/>
    </source>
</evidence>
<accession>A0A0F9D9X7</accession>
<dbReference type="Pfam" id="PF02867">
    <property type="entry name" value="Ribonuc_red_lgC"/>
    <property type="match status" value="1"/>
</dbReference>
<dbReference type="GO" id="GO:0004748">
    <property type="term" value="F:ribonucleoside-diphosphate reductase activity, thioredoxin disulfide as acceptor"/>
    <property type="evidence" value="ECO:0007669"/>
    <property type="project" value="TreeGrafter"/>
</dbReference>
<reference evidence="6" key="1">
    <citation type="journal article" date="2015" name="Nature">
        <title>Complex archaea that bridge the gap between prokaryotes and eukaryotes.</title>
        <authorList>
            <person name="Spang A."/>
            <person name="Saw J.H."/>
            <person name="Jorgensen S.L."/>
            <person name="Zaremba-Niedzwiedzka K."/>
            <person name="Martijn J."/>
            <person name="Lind A.E."/>
            <person name="van Eijk R."/>
            <person name="Schleper C."/>
            <person name="Guy L."/>
            <person name="Ettema T.J."/>
        </authorList>
    </citation>
    <scope>NUCLEOTIDE SEQUENCE</scope>
</reference>
<dbReference type="PANTHER" id="PTHR43371:SF1">
    <property type="entry name" value="RIBONUCLEOSIDE-DIPHOSPHATE REDUCTASE"/>
    <property type="match status" value="1"/>
</dbReference>
<keyword evidence="3" id="KW-0560">Oxidoreductase</keyword>
<keyword evidence="2" id="KW-0846">Cobalamin</keyword>
<evidence type="ECO:0000256" key="3">
    <source>
        <dbReference type="ARBA" id="ARBA00023002"/>
    </source>
</evidence>
<protein>
    <recommendedName>
        <fullName evidence="5">Ribonucleotide reductase large subunit C-terminal domain-containing protein</fullName>
    </recommendedName>
</protein>